<evidence type="ECO:0000313" key="2">
    <source>
        <dbReference type="WBParaSite" id="ES5_v2.g21656.t1"/>
    </source>
</evidence>
<accession>A0AC34FWC2</accession>
<protein>
    <submittedName>
        <fullName evidence="2">Dynactin subunit 4</fullName>
    </submittedName>
</protein>
<dbReference type="Proteomes" id="UP000887579">
    <property type="component" value="Unplaced"/>
</dbReference>
<organism evidence="1 2">
    <name type="scientific">Panagrolaimus sp. ES5</name>
    <dbReference type="NCBI Taxonomy" id="591445"/>
    <lineage>
        <taxon>Eukaryota</taxon>
        <taxon>Metazoa</taxon>
        <taxon>Ecdysozoa</taxon>
        <taxon>Nematoda</taxon>
        <taxon>Chromadorea</taxon>
        <taxon>Rhabditida</taxon>
        <taxon>Tylenchina</taxon>
        <taxon>Panagrolaimomorpha</taxon>
        <taxon>Panagrolaimoidea</taxon>
        <taxon>Panagrolaimidae</taxon>
        <taxon>Panagrolaimus</taxon>
    </lineage>
</organism>
<proteinExistence type="predicted"/>
<dbReference type="WBParaSite" id="ES5_v2.g21656.t1">
    <property type="protein sequence ID" value="ES5_v2.g21656.t1"/>
    <property type="gene ID" value="ES5_v2.g21656"/>
</dbReference>
<reference evidence="2" key="1">
    <citation type="submission" date="2022-11" db="UniProtKB">
        <authorList>
            <consortium name="WormBaseParasite"/>
        </authorList>
    </citation>
    <scope>IDENTIFICATION</scope>
</reference>
<evidence type="ECO:0000313" key="1">
    <source>
        <dbReference type="Proteomes" id="UP000887579"/>
    </source>
</evidence>
<name>A0AC34FWC2_9BILA</name>
<sequence length="437" mass="50271">MGHVLRTDLVKYECSCGLYHPLNELYVCRTCVLLKCAICAFQHVDGCFCRACFENVALTEARTHKSRCNACYECPVCEMVLTARSINDKHRLLCNNCKFTSLDAGYEDNASQSWSKQEVINESFFEDLKTKLRELSLFEKIEIEKNDKRRRSNMVFVSDKYGLHSMLTRKKLELNVTPLSMDDKVIRDAEVEELSLEEIMKPVDPNTIPKYEQQLMCLENFNAPLYPNNLPLTSRRSLRCNVSDHGLVRSEYNPTAVNFRVKAFAYQYVPDIKMFRPTKLFLKVDWPLFLYISNSTAVPVKVKIQPINIEDDNTFVECHSEPIECTIPAPNVVADMNEQLEPSARGSTTSHSSVVFKKRHRVAVHFSVKPKTLQQYNFLLIDLIYQFEGNPFPVSEQPQVNEQNTRVKINLGPSKATITEEDLNITRNGIRHAKISY</sequence>